<dbReference type="GO" id="GO:0015344">
    <property type="term" value="F:siderophore uptake transmembrane transporter activity"/>
    <property type="evidence" value="ECO:0007669"/>
    <property type="project" value="TreeGrafter"/>
</dbReference>
<keyword evidence="9 10" id="KW-0998">Cell outer membrane</keyword>
<evidence type="ECO:0000256" key="1">
    <source>
        <dbReference type="ARBA" id="ARBA00004571"/>
    </source>
</evidence>
<dbReference type="PANTHER" id="PTHR30069">
    <property type="entry name" value="TONB-DEPENDENT OUTER MEMBRANE RECEPTOR"/>
    <property type="match status" value="1"/>
</dbReference>
<name>A0A7T6ARD8_9BACT</name>
<dbReference type="GO" id="GO:0009279">
    <property type="term" value="C:cell outer membrane"/>
    <property type="evidence" value="ECO:0007669"/>
    <property type="project" value="UniProtKB-SubCell"/>
</dbReference>
<evidence type="ECO:0000256" key="4">
    <source>
        <dbReference type="ARBA" id="ARBA00022692"/>
    </source>
</evidence>
<dbReference type="Gene3D" id="2.40.170.20">
    <property type="entry name" value="TonB-dependent receptor, beta-barrel domain"/>
    <property type="match status" value="1"/>
</dbReference>
<dbReference type="KEGG" id="dog:HP555_13325"/>
<feature type="chain" id="PRO_5032462840" evidence="12">
    <location>
        <begin position="24"/>
        <end position="688"/>
    </location>
</feature>
<dbReference type="PANTHER" id="PTHR30069:SF29">
    <property type="entry name" value="HEMOGLOBIN AND HEMOGLOBIN-HAPTOGLOBIN-BINDING PROTEIN 1-RELATED"/>
    <property type="match status" value="1"/>
</dbReference>
<keyword evidence="16" id="KW-1185">Reference proteome</keyword>
<gene>
    <name evidence="15" type="ORF">HP555_13325</name>
</gene>
<evidence type="ECO:0000256" key="11">
    <source>
        <dbReference type="RuleBase" id="RU003357"/>
    </source>
</evidence>
<evidence type="ECO:0000259" key="14">
    <source>
        <dbReference type="Pfam" id="PF07715"/>
    </source>
</evidence>
<evidence type="ECO:0000313" key="16">
    <source>
        <dbReference type="Proteomes" id="UP000596092"/>
    </source>
</evidence>
<dbReference type="Pfam" id="PF00593">
    <property type="entry name" value="TonB_dep_Rec_b-barrel"/>
    <property type="match status" value="1"/>
</dbReference>
<keyword evidence="2 10" id="KW-0813">Transport</keyword>
<evidence type="ECO:0000256" key="6">
    <source>
        <dbReference type="ARBA" id="ARBA00023077"/>
    </source>
</evidence>
<sequence>MKQKLGVSMLVLVPLSLSTMSWGQDSVVLDTMVVTADSTEATKREVTSNIVVFTEQEIRNSTAKDVGEFLSKKGFQTYTTSGNGAGGSALYIRGIGNSSMSNELEGATLILLNGHRTGTSFLNLKDLGNVERIELIRGPAAVQYGTSAIGGVVNIITKRGEEGFTTSAELGIGSYGRFDQQVALSGGKGGFDFSGALTHSRIGDYETGFGEKWRHTSVDGRTGVDLDAGYTFLENHRVGAHLNYFKLDDGQVPFSGWPDSSLYPDSFGSSDETASNTTLSYAGATKDKTLSWAADYTFGKHESRRLNYTDRNLPWSTVHYPVSDGWSNGDTDLQQGQARVTYDRELVTLTAGFDYIRYDLDTSSDYGYGSSRTSAKSTDYAGYLLGKLRLFDEKVILSAGGRYDSYKNTDKVAGIRSSDTNFAPSLGVAWLPMDILKLRANYAEGFHMPTPRQMAGDSYNYFPNADLNPEKSQSFEVGADLAWKFVDAELTYFHTDYKDKIVSRSVRPYGEYPNTVFENLTGKAVYAGLEFGLGVDVGKAFDQEFSLRPYGNLTVMTQRKNEDHRPDFMVAQDPDTLPYVPKVTASYGLSFSHHGVDLSATLNASYIGKAYSKDWNYYSGSPTYGEYRKFGDFTVVDLSVQKGLLDIEGKGRLELRAEVNNIFDKDYAYTMDYPMPGRNFYVGLRYTY</sequence>
<accession>A0A7T6ARD8</accession>
<dbReference type="CDD" id="cd01347">
    <property type="entry name" value="ligand_gated_channel"/>
    <property type="match status" value="1"/>
</dbReference>
<proteinExistence type="inferred from homology"/>
<keyword evidence="5 12" id="KW-0732">Signal</keyword>
<keyword evidence="4 10" id="KW-0812">Transmembrane</keyword>
<dbReference type="SUPFAM" id="SSF56935">
    <property type="entry name" value="Porins"/>
    <property type="match status" value="1"/>
</dbReference>
<evidence type="ECO:0000259" key="13">
    <source>
        <dbReference type="Pfam" id="PF00593"/>
    </source>
</evidence>
<dbReference type="InterPro" id="IPR037066">
    <property type="entry name" value="Plug_dom_sf"/>
</dbReference>
<keyword evidence="6 11" id="KW-0798">TonB box</keyword>
<dbReference type="InterPro" id="IPR000531">
    <property type="entry name" value="Beta-barrel_TonB"/>
</dbReference>
<feature type="domain" description="TonB-dependent receptor-like beta-barrel" evidence="13">
    <location>
        <begin position="230"/>
        <end position="662"/>
    </location>
</feature>
<evidence type="ECO:0000256" key="9">
    <source>
        <dbReference type="ARBA" id="ARBA00023237"/>
    </source>
</evidence>
<dbReference type="InterPro" id="IPR036942">
    <property type="entry name" value="Beta-barrel_TonB_sf"/>
</dbReference>
<dbReference type="Gene3D" id="2.170.130.10">
    <property type="entry name" value="TonB-dependent receptor, plug domain"/>
    <property type="match status" value="1"/>
</dbReference>
<evidence type="ECO:0000256" key="2">
    <source>
        <dbReference type="ARBA" id="ARBA00022448"/>
    </source>
</evidence>
<dbReference type="Proteomes" id="UP000596092">
    <property type="component" value="Chromosome"/>
</dbReference>
<comment type="similarity">
    <text evidence="10 11">Belongs to the TonB-dependent receptor family.</text>
</comment>
<feature type="domain" description="TonB-dependent receptor plug" evidence="14">
    <location>
        <begin position="43"/>
        <end position="152"/>
    </location>
</feature>
<evidence type="ECO:0000256" key="10">
    <source>
        <dbReference type="PROSITE-ProRule" id="PRU01360"/>
    </source>
</evidence>
<keyword evidence="3 10" id="KW-1134">Transmembrane beta strand</keyword>
<dbReference type="AlphaFoldDB" id="A0A7T6ARD8"/>
<evidence type="ECO:0000256" key="5">
    <source>
        <dbReference type="ARBA" id="ARBA00022729"/>
    </source>
</evidence>
<keyword evidence="7 10" id="KW-0472">Membrane</keyword>
<protein>
    <submittedName>
        <fullName evidence="15">TonB-dependent receptor</fullName>
    </submittedName>
</protein>
<dbReference type="InterPro" id="IPR039426">
    <property type="entry name" value="TonB-dep_rcpt-like"/>
</dbReference>
<organism evidence="15 16">
    <name type="scientific">Desulfobulbus oligotrophicus</name>
    <dbReference type="NCBI Taxonomy" id="1909699"/>
    <lineage>
        <taxon>Bacteria</taxon>
        <taxon>Pseudomonadati</taxon>
        <taxon>Thermodesulfobacteriota</taxon>
        <taxon>Desulfobulbia</taxon>
        <taxon>Desulfobulbales</taxon>
        <taxon>Desulfobulbaceae</taxon>
        <taxon>Desulfobulbus</taxon>
    </lineage>
</organism>
<dbReference type="InterPro" id="IPR012910">
    <property type="entry name" value="Plug_dom"/>
</dbReference>
<reference evidence="15 16" key="1">
    <citation type="submission" date="2020-05" db="EMBL/GenBank/DDBJ databases">
        <title>Complete genome of Desulfobulbus oligotrophicus.</title>
        <authorList>
            <person name="Podar M."/>
        </authorList>
    </citation>
    <scope>NUCLEOTIDE SEQUENCE [LARGE SCALE GENOMIC DNA]</scope>
    <source>
        <strain evidence="15 16">Prop6</strain>
    </source>
</reference>
<dbReference type="Pfam" id="PF07715">
    <property type="entry name" value="Plug"/>
    <property type="match status" value="1"/>
</dbReference>
<evidence type="ECO:0000256" key="3">
    <source>
        <dbReference type="ARBA" id="ARBA00022452"/>
    </source>
</evidence>
<evidence type="ECO:0000256" key="7">
    <source>
        <dbReference type="ARBA" id="ARBA00023136"/>
    </source>
</evidence>
<dbReference type="PROSITE" id="PS52016">
    <property type="entry name" value="TONB_DEPENDENT_REC_3"/>
    <property type="match status" value="1"/>
</dbReference>
<dbReference type="EMBL" id="CP054140">
    <property type="protein sequence ID" value="QQG66773.1"/>
    <property type="molecule type" value="Genomic_DNA"/>
</dbReference>
<evidence type="ECO:0000313" key="15">
    <source>
        <dbReference type="EMBL" id="QQG66773.1"/>
    </source>
</evidence>
<feature type="signal peptide" evidence="12">
    <location>
        <begin position="1"/>
        <end position="23"/>
    </location>
</feature>
<evidence type="ECO:0000256" key="8">
    <source>
        <dbReference type="ARBA" id="ARBA00023170"/>
    </source>
</evidence>
<dbReference type="GO" id="GO:0044718">
    <property type="term" value="P:siderophore transmembrane transport"/>
    <property type="evidence" value="ECO:0007669"/>
    <property type="project" value="TreeGrafter"/>
</dbReference>
<evidence type="ECO:0000256" key="12">
    <source>
        <dbReference type="SAM" id="SignalP"/>
    </source>
</evidence>
<keyword evidence="8 15" id="KW-0675">Receptor</keyword>
<dbReference type="RefSeq" id="WP_199263058.1">
    <property type="nucleotide sequence ID" value="NZ_CP054140.1"/>
</dbReference>
<comment type="subcellular location">
    <subcellularLocation>
        <location evidence="1 10">Cell outer membrane</location>
        <topology evidence="1 10">Multi-pass membrane protein</topology>
    </subcellularLocation>
</comment>